<sequence length="105" mass="12162">MSNSTIVKEHTQSFRVCRAQDQSLPFGPHKNVLNIHPAWPTYHSIGQFNEHVYKVKARCLQNPVTQTHQKFILWDDVRVLIKNAEYALDLNGSLIPFIVNDSFEE</sequence>
<reference evidence="1" key="1">
    <citation type="journal article" date="2020" name="Fungal Divers.">
        <title>Resolving the Mortierellaceae phylogeny through synthesis of multi-gene phylogenetics and phylogenomics.</title>
        <authorList>
            <person name="Vandepol N."/>
            <person name="Liber J."/>
            <person name="Desiro A."/>
            <person name="Na H."/>
            <person name="Kennedy M."/>
            <person name="Barry K."/>
            <person name="Grigoriev I.V."/>
            <person name="Miller A.N."/>
            <person name="O'Donnell K."/>
            <person name="Stajich J.E."/>
            <person name="Bonito G."/>
        </authorList>
    </citation>
    <scope>NUCLEOTIDE SEQUENCE</scope>
    <source>
        <strain evidence="1">NVP60</strain>
    </source>
</reference>
<accession>A0A9P6QRV9</accession>
<dbReference type="AlphaFoldDB" id="A0A9P6QRV9"/>
<dbReference type="EMBL" id="JAAAIN010002503">
    <property type="protein sequence ID" value="KAG0292455.1"/>
    <property type="molecule type" value="Genomic_DNA"/>
</dbReference>
<gene>
    <name evidence="1" type="ORF">BGZ97_005583</name>
</gene>
<name>A0A9P6QRV9_9FUNG</name>
<organism evidence="1 2">
    <name type="scientific">Linnemannia gamsii</name>
    <dbReference type="NCBI Taxonomy" id="64522"/>
    <lineage>
        <taxon>Eukaryota</taxon>
        <taxon>Fungi</taxon>
        <taxon>Fungi incertae sedis</taxon>
        <taxon>Mucoromycota</taxon>
        <taxon>Mortierellomycotina</taxon>
        <taxon>Mortierellomycetes</taxon>
        <taxon>Mortierellales</taxon>
        <taxon>Mortierellaceae</taxon>
        <taxon>Linnemannia</taxon>
    </lineage>
</organism>
<keyword evidence="2" id="KW-1185">Reference proteome</keyword>
<evidence type="ECO:0000313" key="2">
    <source>
        <dbReference type="Proteomes" id="UP000823405"/>
    </source>
</evidence>
<dbReference type="OrthoDB" id="2398144at2759"/>
<evidence type="ECO:0000313" key="1">
    <source>
        <dbReference type="EMBL" id="KAG0292455.1"/>
    </source>
</evidence>
<protein>
    <submittedName>
        <fullName evidence="1">Uncharacterized protein</fullName>
    </submittedName>
</protein>
<proteinExistence type="predicted"/>
<dbReference type="Proteomes" id="UP000823405">
    <property type="component" value="Unassembled WGS sequence"/>
</dbReference>
<comment type="caution">
    <text evidence="1">The sequence shown here is derived from an EMBL/GenBank/DDBJ whole genome shotgun (WGS) entry which is preliminary data.</text>
</comment>